<sequence length="827" mass="92072">MSFIVAGDTGSEILITEGASITNIPFELTKTFGTVDTNFLWGFIPSALVDLPQADRDSLEEIWKAMFQEGADLLLDIHQLHAARELFRVPVYYQRKWVWYEFSKFLDLNAFPTDVIFKGKSAQNFVYNATTRSFDIKAINKTSQDKAYFCTRGPFKNTTAEAFWEVDIDFGIFSGGTGAIVVGAFDSRSNNLNNSASVAIADDRSLLAIVVDEEGVQKTIRFPDVFTVDERTYTVRCSYLGDEFRVAVGLAGATVFNVSIKIQAEIILDSYGISNLSIPSFTHPVSTFFKPLTNAFMDASISRFIYKDYSVYPEVVEVPYFQDTPENPPNIYRNGIDFTIQDGGINLFIEEDPDGLWAEFSFLNLEVVRDNFGWPVGLFQENSERYLNSVQGLWFVYLNGPTPENIESGIQINIGQPFVQVAGEVTRIDTTFPGNGIGTIVVEGIDYEYDTRLRHGYLPDSFTQFSVGDILPKFTPLTADAVTIRDYINDPDWYILESIRHSLATDITVTGEFPVGGGLGPYRTQFSPIIPGSVTVRDGAAVLVETVNYTVDYTNGDLTLLIATTNPPDMDYSYIELSHFYVPNIVIESEDIYLASMYSLNKEDSIVAVDVDAMTIRVDYQAANMHDDSNFTAGIVGSSIVFVEGPGAEPVLYTINSYTFIGGNIAELGLDGSFAIGKEPVVGQTKLAVVTTPLTRYSDYGINYRSGEVKLSKRASAVEDDFVILLARHMILGMSEVQKYHTFNVRLGPLNLPWEDFARNVLVFTHLIRPTYARQVFTDIDGRPVLRYGGISEVIDFDSLVYGQQLDIPLTYGFESIGLDTELGIKV</sequence>
<reference evidence="1" key="1">
    <citation type="journal article" date="2015" name="Nature">
        <title>Complex archaea that bridge the gap between prokaryotes and eukaryotes.</title>
        <authorList>
            <person name="Spang A."/>
            <person name="Saw J.H."/>
            <person name="Jorgensen S.L."/>
            <person name="Zaremba-Niedzwiedzka K."/>
            <person name="Martijn J."/>
            <person name="Lind A.E."/>
            <person name="van Eijk R."/>
            <person name="Schleper C."/>
            <person name="Guy L."/>
            <person name="Ettema T.J."/>
        </authorList>
    </citation>
    <scope>NUCLEOTIDE SEQUENCE</scope>
</reference>
<comment type="caution">
    <text evidence="1">The sequence shown here is derived from an EMBL/GenBank/DDBJ whole genome shotgun (WGS) entry which is preliminary data.</text>
</comment>
<gene>
    <name evidence="1" type="ORF">LCGC14_0147470</name>
</gene>
<name>A0A0F9V087_9ZZZZ</name>
<evidence type="ECO:0000313" key="1">
    <source>
        <dbReference type="EMBL" id="KKN98635.1"/>
    </source>
</evidence>
<dbReference type="AlphaFoldDB" id="A0A0F9V087"/>
<organism evidence="1">
    <name type="scientific">marine sediment metagenome</name>
    <dbReference type="NCBI Taxonomy" id="412755"/>
    <lineage>
        <taxon>unclassified sequences</taxon>
        <taxon>metagenomes</taxon>
        <taxon>ecological metagenomes</taxon>
    </lineage>
</organism>
<proteinExistence type="predicted"/>
<dbReference type="EMBL" id="LAZR01000051">
    <property type="protein sequence ID" value="KKN98635.1"/>
    <property type="molecule type" value="Genomic_DNA"/>
</dbReference>
<accession>A0A0F9V087</accession>
<protein>
    <submittedName>
        <fullName evidence="1">Uncharacterized protein</fullName>
    </submittedName>
</protein>